<keyword evidence="1" id="KW-0812">Transmembrane</keyword>
<proteinExistence type="predicted"/>
<keyword evidence="1" id="KW-0472">Membrane</keyword>
<organism evidence="2">
    <name type="scientific">marine sediment metagenome</name>
    <dbReference type="NCBI Taxonomy" id="412755"/>
    <lineage>
        <taxon>unclassified sequences</taxon>
        <taxon>metagenomes</taxon>
        <taxon>ecological metagenomes</taxon>
    </lineage>
</organism>
<comment type="caution">
    <text evidence="2">The sequence shown here is derived from an EMBL/GenBank/DDBJ whole genome shotgun (WGS) entry which is preliminary data.</text>
</comment>
<accession>A0A0F9QK95</accession>
<name>A0A0F9QK95_9ZZZZ</name>
<evidence type="ECO:0000256" key="1">
    <source>
        <dbReference type="SAM" id="Phobius"/>
    </source>
</evidence>
<protein>
    <submittedName>
        <fullName evidence="2">Uncharacterized protein</fullName>
    </submittedName>
</protein>
<keyword evidence="1" id="KW-1133">Transmembrane helix</keyword>
<dbReference type="AlphaFoldDB" id="A0A0F9QK95"/>
<reference evidence="2" key="1">
    <citation type="journal article" date="2015" name="Nature">
        <title>Complex archaea that bridge the gap between prokaryotes and eukaryotes.</title>
        <authorList>
            <person name="Spang A."/>
            <person name="Saw J.H."/>
            <person name="Jorgensen S.L."/>
            <person name="Zaremba-Niedzwiedzka K."/>
            <person name="Martijn J."/>
            <person name="Lind A.E."/>
            <person name="van Eijk R."/>
            <person name="Schleper C."/>
            <person name="Guy L."/>
            <person name="Ettema T.J."/>
        </authorList>
    </citation>
    <scope>NUCLEOTIDE SEQUENCE</scope>
</reference>
<sequence>MEGKMKKKSILFLGMFIICVVILISTIMVGPTIAAETGQAYNPPRALNSLLVVGGLGSLVLFALTSQKTRKR</sequence>
<gene>
    <name evidence="2" type="ORF">LCGC14_0692150</name>
</gene>
<evidence type="ECO:0000313" key="2">
    <source>
        <dbReference type="EMBL" id="KKN44535.1"/>
    </source>
</evidence>
<dbReference type="EMBL" id="LAZR01001445">
    <property type="protein sequence ID" value="KKN44535.1"/>
    <property type="molecule type" value="Genomic_DNA"/>
</dbReference>
<feature type="transmembrane region" description="Helical" evidence="1">
    <location>
        <begin position="12"/>
        <end position="34"/>
    </location>
</feature>
<feature type="transmembrane region" description="Helical" evidence="1">
    <location>
        <begin position="46"/>
        <end position="64"/>
    </location>
</feature>